<evidence type="ECO:0000256" key="4">
    <source>
        <dbReference type="SAM" id="MobiDB-lite"/>
    </source>
</evidence>
<feature type="transmembrane region" description="Helical" evidence="5">
    <location>
        <begin position="183"/>
        <end position="202"/>
    </location>
</feature>
<feature type="transmembrane region" description="Helical" evidence="5">
    <location>
        <begin position="119"/>
        <end position="141"/>
    </location>
</feature>
<evidence type="ECO:0000256" key="2">
    <source>
        <dbReference type="ARBA" id="ARBA00022777"/>
    </source>
</evidence>
<feature type="transmembrane region" description="Helical" evidence="5">
    <location>
        <begin position="153"/>
        <end position="171"/>
    </location>
</feature>
<sequence>MSEKSWPPTANPAAGQSAARLPLCRPQANDGATRSQGRILAGVAAGLAAHLRINPWILRAIFVLSSPFIGVGILLYLWFWVFVPPGNPWAHQALPAGESRLAEPLRLAHSTRKSEKNPYLAIMPVVLLALGLIVLAIVGAWEGPEALTRGRPAMVAILVMGGVSMIWAGASKQDGSRLELSRFLLLAGPGVIAVVLGVMVWVGGTLSWKDALKGGAMTLVVIALLSLAGLPLWARFWNDFKTSLAEQTRQTLRADMAAHLHDSVLQTLALIRARAHNPAEVAQLARAEERQLRAWLYEDRPDVSQSLVQVIKDIIGEIEDRYGVVFETVTVGDAPPGAWSDSLVAATREALNNAAQHAAPAFSVYLEIGADTANCFVRDHGTGFQVDDIPEGHHGVKESIIERLERHGGHAKIRSNKNGTEVQMEVKRQ</sequence>
<name>A0A378PDV0_9ACTO</name>
<evidence type="ECO:0000259" key="6">
    <source>
        <dbReference type="Pfam" id="PF02518"/>
    </source>
</evidence>
<accession>A0A378PDV0</accession>
<organism evidence="8 9">
    <name type="scientific">Mobiluncus mulieris</name>
    <dbReference type="NCBI Taxonomy" id="2052"/>
    <lineage>
        <taxon>Bacteria</taxon>
        <taxon>Bacillati</taxon>
        <taxon>Actinomycetota</taxon>
        <taxon>Actinomycetes</taxon>
        <taxon>Actinomycetales</taxon>
        <taxon>Actinomycetaceae</taxon>
        <taxon>Mobiluncus</taxon>
    </lineage>
</organism>
<feature type="transmembrane region" description="Helical" evidence="5">
    <location>
        <begin position="56"/>
        <end position="83"/>
    </location>
</feature>
<dbReference type="InterPro" id="IPR036890">
    <property type="entry name" value="HATPase_C_sf"/>
</dbReference>
<comment type="caution">
    <text evidence="8">The sequence shown here is derived from an EMBL/GenBank/DDBJ whole genome shotgun (WGS) entry which is preliminary data.</text>
</comment>
<evidence type="ECO:0000256" key="3">
    <source>
        <dbReference type="ARBA" id="ARBA00023012"/>
    </source>
</evidence>
<gene>
    <name evidence="8" type="ORF">HHJ74_09470</name>
</gene>
<evidence type="ECO:0000313" key="9">
    <source>
        <dbReference type="Proteomes" id="UP000582487"/>
    </source>
</evidence>
<dbReference type="InterPro" id="IPR003594">
    <property type="entry name" value="HATPase_dom"/>
</dbReference>
<keyword evidence="1" id="KW-0808">Transferase</keyword>
<dbReference type="AlphaFoldDB" id="A0A378PDV0"/>
<dbReference type="Proteomes" id="UP000582487">
    <property type="component" value="Unassembled WGS sequence"/>
</dbReference>
<feature type="domain" description="Histidine kinase/HSP90-like ATPase" evidence="6">
    <location>
        <begin position="342"/>
        <end position="427"/>
    </location>
</feature>
<dbReference type="PANTHER" id="PTHR24421">
    <property type="entry name" value="NITRATE/NITRITE SENSOR PROTEIN NARX-RELATED"/>
    <property type="match status" value="1"/>
</dbReference>
<dbReference type="GO" id="GO:0000160">
    <property type="term" value="P:phosphorelay signal transduction system"/>
    <property type="evidence" value="ECO:0007669"/>
    <property type="project" value="UniProtKB-KW"/>
</dbReference>
<evidence type="ECO:0000256" key="5">
    <source>
        <dbReference type="SAM" id="Phobius"/>
    </source>
</evidence>
<protein>
    <submittedName>
        <fullName evidence="8">PspC domain-containing protein</fullName>
    </submittedName>
</protein>
<keyword evidence="5" id="KW-0472">Membrane</keyword>
<proteinExistence type="predicted"/>
<feature type="region of interest" description="Disordered" evidence="4">
    <location>
        <begin position="1"/>
        <end position="21"/>
    </location>
</feature>
<keyword evidence="2" id="KW-0418">Kinase</keyword>
<keyword evidence="5" id="KW-0812">Transmembrane</keyword>
<dbReference type="InterPro" id="IPR050482">
    <property type="entry name" value="Sensor_HK_TwoCompSys"/>
</dbReference>
<dbReference type="EMBL" id="JABCUV010000012">
    <property type="protein sequence ID" value="NMW93906.1"/>
    <property type="molecule type" value="Genomic_DNA"/>
</dbReference>
<dbReference type="Pfam" id="PF04024">
    <property type="entry name" value="PspC"/>
    <property type="match status" value="1"/>
</dbReference>
<dbReference type="InterPro" id="IPR007168">
    <property type="entry name" value="Phageshock_PspC_N"/>
</dbReference>
<dbReference type="Gene3D" id="3.30.565.10">
    <property type="entry name" value="Histidine kinase-like ATPase, C-terminal domain"/>
    <property type="match status" value="1"/>
</dbReference>
<dbReference type="RefSeq" id="WP_004017047.1">
    <property type="nucleotide sequence ID" value="NZ_JABCUT010000011.1"/>
</dbReference>
<feature type="transmembrane region" description="Helical" evidence="5">
    <location>
        <begin position="214"/>
        <end position="234"/>
    </location>
</feature>
<dbReference type="GO" id="GO:0016301">
    <property type="term" value="F:kinase activity"/>
    <property type="evidence" value="ECO:0007669"/>
    <property type="project" value="UniProtKB-KW"/>
</dbReference>
<evidence type="ECO:0000313" key="8">
    <source>
        <dbReference type="EMBL" id="NMW93906.1"/>
    </source>
</evidence>
<dbReference type="SUPFAM" id="SSF55874">
    <property type="entry name" value="ATPase domain of HSP90 chaperone/DNA topoisomerase II/histidine kinase"/>
    <property type="match status" value="1"/>
</dbReference>
<feature type="domain" description="Phage shock protein PspC N-terminal" evidence="7">
    <location>
        <begin position="33"/>
        <end position="85"/>
    </location>
</feature>
<keyword evidence="5" id="KW-1133">Transmembrane helix</keyword>
<dbReference type="PANTHER" id="PTHR24421:SF61">
    <property type="entry name" value="OXYGEN SENSOR HISTIDINE KINASE NREB"/>
    <property type="match status" value="1"/>
</dbReference>
<reference evidence="8 9" key="1">
    <citation type="submission" date="2020-04" db="EMBL/GenBank/DDBJ databases">
        <title>Antimicrobial susceptibility and clonality of vaginal-derived multi-drug resistant Mobiluncus isolates in China.</title>
        <authorList>
            <person name="Zhang X."/>
        </authorList>
    </citation>
    <scope>NUCLEOTIDE SEQUENCE [LARGE SCALE GENOMIC DNA]</scope>
    <source>
        <strain evidence="8 9">7</strain>
    </source>
</reference>
<evidence type="ECO:0000256" key="1">
    <source>
        <dbReference type="ARBA" id="ARBA00022679"/>
    </source>
</evidence>
<evidence type="ECO:0000259" key="7">
    <source>
        <dbReference type="Pfam" id="PF04024"/>
    </source>
</evidence>
<keyword evidence="3" id="KW-0902">Two-component regulatory system</keyword>
<dbReference type="Pfam" id="PF02518">
    <property type="entry name" value="HATPase_c"/>
    <property type="match status" value="1"/>
</dbReference>